<evidence type="ECO:0000256" key="1">
    <source>
        <dbReference type="ARBA" id="ARBA00022450"/>
    </source>
</evidence>
<evidence type="ECO:0000256" key="2">
    <source>
        <dbReference type="ARBA" id="ARBA00022553"/>
    </source>
</evidence>
<evidence type="ECO:0000256" key="3">
    <source>
        <dbReference type="ARBA" id="ARBA00022598"/>
    </source>
</evidence>
<dbReference type="GO" id="GO:0044550">
    <property type="term" value="P:secondary metabolite biosynthetic process"/>
    <property type="evidence" value="ECO:0007669"/>
    <property type="project" value="TreeGrafter"/>
</dbReference>
<evidence type="ECO:0000256" key="4">
    <source>
        <dbReference type="ARBA" id="ARBA00029454"/>
    </source>
</evidence>
<dbReference type="InterPro" id="IPR000873">
    <property type="entry name" value="AMP-dep_synth/lig_dom"/>
</dbReference>
<dbReference type="PROSITE" id="PS00012">
    <property type="entry name" value="PHOSPHOPANTETHEINE"/>
    <property type="match status" value="1"/>
</dbReference>
<evidence type="ECO:0000313" key="7">
    <source>
        <dbReference type="Proteomes" id="UP000319663"/>
    </source>
</evidence>
<sequence length="1329" mass="147357">MSLRDHLASSLLGRDPCHFPCLRSDHVTSRVYKTYSSLLSLPKTFVQPDSATPALSENDLCTLAFALLLKAYIRTDSISCGLFQGSNSNSEGVFKVSSACLLMAEFDVSVSISDNFRKLKLTPLSGSDDEIIGTHFRELEDQVGFKCFNTSICFSEFALGEQILEDPFDSDMVLHVQGGRSATPTDNVKVSLHYRTSLLDSWCAQNVVTTFQSILSAISADVGGLLARVSLISTRDEQLIRSWNAKLPPPANQTLNEHFEKVFHDNAHKEAVYTSDGCFTYEELDDLSTVLAVRLAQLGVNRNMIVPICMEKSRWATCAMTAVWKAGGALTTMDPAYPDDRLLAIVEEVGARIVISDVINAERFEKAGYHTVSDLEDLPRLLEADGLPVNRAGAWRMGGVEPDDLAFVAFTSGSTGRPKGVMHTHNRLTSEHQSYIWNSEYNNGARILQFGSYAFIAGVGDNFRALLHGATLCVPSETERTSNLAEFINRSQSTRSYMTPSVVRTLDPKKVPSLKHLCVGGEPLGRDLEKLWAGHVHFIQLYGASEGGFMIKDPSNPQYNGHGLFPIGGLSWLVDPQDVNQLVPVGAVGEIVFESHELAAGYINDPDKTAKTFIDPPIWAQKRAAATGCRYLRMGDLGRYETDGSLSIYGRADAQIKIHGQRVEPGDIESKLRDILPPKSEAIVDLVRPIDAPDRPLLTAFCRLASETVGNPGTGPSLDSQTILLDAQKQLRNVLPRHMVPRVFLIMNELPQGPKIDRRKLRTDAGKVGYKALLASLLSAGHDSFEPPADEKEQILAMLWANVLNQDVEHIGRRSNFLALGGDSLTAIRLVSAAREKNIELRTQDILRCPVLRDMAKLATASDTNTGSVVVAGGVSHDAACSTDPITLRATDFQEWAVRIGALNGGWIDHLTYDFRGQLDLQRLEESCKGLVAAHPILRAVFEVSDDQVYMRIPQHQFLPFETYQVTVDDIESKSQEIYAKDRVCPLGSPIVRFSLIKASSSRHRLILRLSHAQYDGFCAHTFGQTLHLLYISLPIPRTFPFHEYARVVQDPCFIHTAEMYWHARLKKSQMPKLVQRARSGPPFNKILDGEYRKSVLEPNLRHHGVSVATVVKVAWALTISSLSHSLDVVFGDFISGRQVHIPGIETVVGPCVNFVPVRVHLLPNMTNIELLKRVQADLISSIPHESLGFKHIIQKCTNWGQNERFSSIVNFVNVENASFGTETWIDDGENRLEVDSMYEEKQHDKTDLWLLCLPGHLVSKPNSEAKPGKKTLELHFRYNTHLYPTSVIERISGLFCEALDSLSTAPDQLISIPQISDEERSLLVPTSD</sequence>
<dbReference type="InterPro" id="IPR001242">
    <property type="entry name" value="Condensation_dom"/>
</dbReference>
<dbReference type="InterPro" id="IPR036736">
    <property type="entry name" value="ACP-like_sf"/>
</dbReference>
<dbReference type="CDD" id="cd05918">
    <property type="entry name" value="A_NRPS_SidN3_like"/>
    <property type="match status" value="1"/>
</dbReference>
<dbReference type="InterPro" id="IPR009081">
    <property type="entry name" value="PP-bd_ACP"/>
</dbReference>
<keyword evidence="1" id="KW-0596">Phosphopantetheine</keyword>
<dbReference type="GO" id="GO:0043041">
    <property type="term" value="P:amino acid activation for nonribosomal peptide biosynthetic process"/>
    <property type="evidence" value="ECO:0007669"/>
    <property type="project" value="TreeGrafter"/>
</dbReference>
<dbReference type="InterPro" id="IPR020845">
    <property type="entry name" value="AMP-binding_CS"/>
</dbReference>
<dbReference type="InterPro" id="IPR045851">
    <property type="entry name" value="AMP-bd_C_sf"/>
</dbReference>
<comment type="similarity">
    <text evidence="4">Belongs to the NRP synthetase family.</text>
</comment>
<dbReference type="InterPro" id="IPR023213">
    <property type="entry name" value="CAT-like_dom_sf"/>
</dbReference>
<dbReference type="EMBL" id="VIFY01000017">
    <property type="protein sequence ID" value="TQB75622.1"/>
    <property type="molecule type" value="Genomic_DNA"/>
</dbReference>
<dbReference type="Gene3D" id="3.30.300.30">
    <property type="match status" value="1"/>
</dbReference>
<comment type="caution">
    <text evidence="6">The sequence shown here is derived from an EMBL/GenBank/DDBJ whole genome shotgun (WGS) entry which is preliminary data.</text>
</comment>
<dbReference type="PANTHER" id="PTHR45527:SF16">
    <property type="entry name" value="NONRIBOSOMAL PEPTIDE SYNTHASE ATNA-RELATED"/>
    <property type="match status" value="1"/>
</dbReference>
<reference evidence="6 7" key="1">
    <citation type="submission" date="2019-06" db="EMBL/GenBank/DDBJ databases">
        <title>Wine fermentation using esterase from Monascus purpureus.</title>
        <authorList>
            <person name="Geng C."/>
            <person name="Zhang Y."/>
        </authorList>
    </citation>
    <scope>NUCLEOTIDE SEQUENCE [LARGE SCALE GENOMIC DNA]</scope>
    <source>
        <strain evidence="6">HQ1</strain>
    </source>
</reference>
<evidence type="ECO:0000313" key="6">
    <source>
        <dbReference type="EMBL" id="TQB75622.1"/>
    </source>
</evidence>
<dbReference type="PANTHER" id="PTHR45527">
    <property type="entry name" value="NONRIBOSOMAL PEPTIDE SYNTHETASE"/>
    <property type="match status" value="1"/>
</dbReference>
<dbReference type="CDD" id="cd19542">
    <property type="entry name" value="CT_NRPS-like"/>
    <property type="match status" value="1"/>
</dbReference>
<dbReference type="SUPFAM" id="SSF56801">
    <property type="entry name" value="Acetyl-CoA synthetase-like"/>
    <property type="match status" value="1"/>
</dbReference>
<evidence type="ECO:0000259" key="5">
    <source>
        <dbReference type="PROSITE" id="PS50075"/>
    </source>
</evidence>
<dbReference type="Gene3D" id="3.30.559.30">
    <property type="entry name" value="Nonribosomal peptide synthetase, condensation domain"/>
    <property type="match status" value="2"/>
</dbReference>
<dbReference type="Pfam" id="PF00550">
    <property type="entry name" value="PP-binding"/>
    <property type="match status" value="1"/>
</dbReference>
<dbReference type="GO" id="GO:0005737">
    <property type="term" value="C:cytoplasm"/>
    <property type="evidence" value="ECO:0007669"/>
    <property type="project" value="TreeGrafter"/>
</dbReference>
<keyword evidence="7" id="KW-1185">Reference proteome</keyword>
<name>A0A507R0D1_MONPU</name>
<dbReference type="FunFam" id="1.10.1200.10:FF:000005">
    <property type="entry name" value="Nonribosomal peptide synthetase 1"/>
    <property type="match status" value="1"/>
</dbReference>
<dbReference type="Gene3D" id="3.40.50.12780">
    <property type="entry name" value="N-terminal domain of ligase-like"/>
    <property type="match status" value="1"/>
</dbReference>
<accession>A0A507R0D1</accession>
<dbReference type="SUPFAM" id="SSF52777">
    <property type="entry name" value="CoA-dependent acyltransferases"/>
    <property type="match status" value="2"/>
</dbReference>
<keyword evidence="3" id="KW-0436">Ligase</keyword>
<dbReference type="Gene3D" id="1.10.1200.10">
    <property type="entry name" value="ACP-like"/>
    <property type="match status" value="1"/>
</dbReference>
<dbReference type="OrthoDB" id="416786at2759"/>
<organism evidence="6 7">
    <name type="scientific">Monascus purpureus</name>
    <name type="common">Red mold</name>
    <name type="synonym">Monascus anka</name>
    <dbReference type="NCBI Taxonomy" id="5098"/>
    <lineage>
        <taxon>Eukaryota</taxon>
        <taxon>Fungi</taxon>
        <taxon>Dikarya</taxon>
        <taxon>Ascomycota</taxon>
        <taxon>Pezizomycotina</taxon>
        <taxon>Eurotiomycetes</taxon>
        <taxon>Eurotiomycetidae</taxon>
        <taxon>Eurotiales</taxon>
        <taxon>Aspergillaceae</taxon>
        <taxon>Monascus</taxon>
    </lineage>
</organism>
<gene>
    <name evidence="6" type="ORF">MPDQ_002240</name>
</gene>
<dbReference type="Pfam" id="PF00501">
    <property type="entry name" value="AMP-binding"/>
    <property type="match status" value="1"/>
</dbReference>
<protein>
    <recommendedName>
        <fullName evidence="5">Carrier domain-containing protein</fullName>
    </recommendedName>
</protein>
<dbReference type="InterPro" id="IPR042099">
    <property type="entry name" value="ANL_N_sf"/>
</dbReference>
<dbReference type="GO" id="GO:0016874">
    <property type="term" value="F:ligase activity"/>
    <property type="evidence" value="ECO:0007669"/>
    <property type="project" value="UniProtKB-KW"/>
</dbReference>
<dbReference type="Proteomes" id="UP000319663">
    <property type="component" value="Unassembled WGS sequence"/>
</dbReference>
<dbReference type="SUPFAM" id="SSF47336">
    <property type="entry name" value="ACP-like"/>
    <property type="match status" value="1"/>
</dbReference>
<dbReference type="Pfam" id="PF00668">
    <property type="entry name" value="Condensation"/>
    <property type="match status" value="1"/>
</dbReference>
<dbReference type="PROSITE" id="PS50075">
    <property type="entry name" value="CARRIER"/>
    <property type="match status" value="1"/>
</dbReference>
<dbReference type="STRING" id="5098.A0A507R0D1"/>
<dbReference type="PROSITE" id="PS00455">
    <property type="entry name" value="AMP_BINDING"/>
    <property type="match status" value="1"/>
</dbReference>
<feature type="domain" description="Carrier" evidence="5">
    <location>
        <begin position="787"/>
        <end position="863"/>
    </location>
</feature>
<dbReference type="Gene3D" id="3.30.559.10">
    <property type="entry name" value="Chloramphenicol acetyltransferase-like domain"/>
    <property type="match status" value="1"/>
</dbReference>
<dbReference type="InterPro" id="IPR006162">
    <property type="entry name" value="Ppantetheine_attach_site"/>
</dbReference>
<keyword evidence="2" id="KW-0597">Phosphoprotein</keyword>
<proteinExistence type="inferred from homology"/>
<dbReference type="GO" id="GO:0031177">
    <property type="term" value="F:phosphopantetheine binding"/>
    <property type="evidence" value="ECO:0007669"/>
    <property type="project" value="TreeGrafter"/>
</dbReference>